<protein>
    <recommendedName>
        <fullName evidence="2">UPF0251 protein SAMN02745124_01830</fullName>
    </recommendedName>
</protein>
<dbReference type="AlphaFoldDB" id="A0A1M5VR21"/>
<evidence type="ECO:0000256" key="2">
    <source>
        <dbReference type="HAMAP-Rule" id="MF_00674"/>
    </source>
</evidence>
<dbReference type="InterPro" id="IPR013324">
    <property type="entry name" value="RNA_pol_sigma_r3/r4-like"/>
</dbReference>
<keyword evidence="4" id="KW-1185">Reference proteome</keyword>
<dbReference type="InterPro" id="IPR036388">
    <property type="entry name" value="WH-like_DNA-bd_sf"/>
</dbReference>
<dbReference type="Proteomes" id="UP000184139">
    <property type="component" value="Unassembled WGS sequence"/>
</dbReference>
<accession>A0A1M5VR21</accession>
<dbReference type="EMBL" id="FQXS01000009">
    <property type="protein sequence ID" value="SHH77640.1"/>
    <property type="molecule type" value="Genomic_DNA"/>
</dbReference>
<evidence type="ECO:0000313" key="4">
    <source>
        <dbReference type="Proteomes" id="UP000184139"/>
    </source>
</evidence>
<dbReference type="PANTHER" id="PTHR37478">
    <property type="match status" value="1"/>
</dbReference>
<evidence type="ECO:0000313" key="3">
    <source>
        <dbReference type="EMBL" id="SHH77640.1"/>
    </source>
</evidence>
<name>A0A1M5VR21_9BACT</name>
<dbReference type="GO" id="GO:0003677">
    <property type="term" value="F:DNA binding"/>
    <property type="evidence" value="ECO:0007669"/>
    <property type="project" value="UniProtKB-KW"/>
</dbReference>
<dbReference type="InterPro" id="IPR002852">
    <property type="entry name" value="UPF0251"/>
</dbReference>
<dbReference type="HAMAP" id="MF_00674">
    <property type="entry name" value="UPF0251"/>
    <property type="match status" value="1"/>
</dbReference>
<sequence length="130" mass="14636">MLSKPLLFCRYLSIYMSASDHRPSPDPFFCTDTRAMSPRPKKMRRCEGTFCGRAFKPTGTPLQELTQISLHRDELEALRLCDFEGMTQEEAGLRMGVSRGTVQRIITGARKKMAQALTEGQALVFVDSES</sequence>
<dbReference type="Gene3D" id="1.10.10.10">
    <property type="entry name" value="Winged helix-like DNA-binding domain superfamily/Winged helix DNA-binding domain"/>
    <property type="match status" value="1"/>
</dbReference>
<proteinExistence type="inferred from homology"/>
<dbReference type="CDD" id="cd06171">
    <property type="entry name" value="Sigma70_r4"/>
    <property type="match status" value="1"/>
</dbReference>
<gene>
    <name evidence="3" type="ORF">SAMN02745124_01830</name>
</gene>
<dbReference type="STRING" id="1121409.SAMN02745124_01830"/>
<dbReference type="Pfam" id="PF02001">
    <property type="entry name" value="DUF134"/>
    <property type="match status" value="1"/>
</dbReference>
<evidence type="ECO:0000256" key="1">
    <source>
        <dbReference type="ARBA" id="ARBA00009350"/>
    </source>
</evidence>
<dbReference type="PANTHER" id="PTHR37478:SF2">
    <property type="entry name" value="UPF0251 PROTEIN TK0562"/>
    <property type="match status" value="1"/>
</dbReference>
<reference evidence="3 4" key="1">
    <citation type="submission" date="2016-11" db="EMBL/GenBank/DDBJ databases">
        <authorList>
            <person name="Jaros S."/>
            <person name="Januszkiewicz K."/>
            <person name="Wedrychowicz H."/>
        </authorList>
    </citation>
    <scope>NUCLEOTIDE SEQUENCE [LARGE SCALE GENOMIC DNA]</scope>
    <source>
        <strain evidence="3 4">DSM 9705</strain>
    </source>
</reference>
<comment type="similarity">
    <text evidence="1 2">Belongs to the UPF0251 family.</text>
</comment>
<organism evidence="3 4">
    <name type="scientific">Desulfofustis glycolicus DSM 9705</name>
    <dbReference type="NCBI Taxonomy" id="1121409"/>
    <lineage>
        <taxon>Bacteria</taxon>
        <taxon>Pseudomonadati</taxon>
        <taxon>Thermodesulfobacteriota</taxon>
        <taxon>Desulfobulbia</taxon>
        <taxon>Desulfobulbales</taxon>
        <taxon>Desulfocapsaceae</taxon>
        <taxon>Desulfofustis</taxon>
    </lineage>
</organism>
<keyword evidence="3" id="KW-0238">DNA-binding</keyword>
<dbReference type="SUPFAM" id="SSF88659">
    <property type="entry name" value="Sigma3 and sigma4 domains of RNA polymerase sigma factors"/>
    <property type="match status" value="1"/>
</dbReference>